<name>A0A8H9G6Y0_9MICO</name>
<feature type="region of interest" description="Disordered" evidence="2">
    <location>
        <begin position="1"/>
        <end position="38"/>
    </location>
</feature>
<reference evidence="4" key="2">
    <citation type="submission" date="2020-09" db="EMBL/GenBank/DDBJ databases">
        <authorList>
            <person name="Sun Q."/>
            <person name="Ohkuma M."/>
        </authorList>
    </citation>
    <scope>NUCLEOTIDE SEQUENCE</scope>
    <source>
        <strain evidence="4">JCM 1480</strain>
    </source>
</reference>
<dbReference type="Gene3D" id="2.60.200.20">
    <property type="match status" value="1"/>
</dbReference>
<evidence type="ECO:0000256" key="1">
    <source>
        <dbReference type="ARBA" id="ARBA00022553"/>
    </source>
</evidence>
<feature type="compositionally biased region" description="Acidic residues" evidence="2">
    <location>
        <begin position="1"/>
        <end position="12"/>
    </location>
</feature>
<evidence type="ECO:0000256" key="2">
    <source>
        <dbReference type="SAM" id="MobiDB-lite"/>
    </source>
</evidence>
<accession>A0A8H9G6Y0</accession>
<evidence type="ECO:0000313" key="4">
    <source>
        <dbReference type="EMBL" id="GGK87469.1"/>
    </source>
</evidence>
<feature type="domain" description="FHA" evidence="3">
    <location>
        <begin position="134"/>
        <end position="190"/>
    </location>
</feature>
<dbReference type="SUPFAM" id="SSF49879">
    <property type="entry name" value="SMAD/FHA domain"/>
    <property type="match status" value="1"/>
</dbReference>
<sequence>MRDDDTHDEIDDTVIRPRHRTASADDPVNDDAVSDDLLGDTVIRPRLDRAADPLGDTVIRPRPVGPADDDTVLRGALAGPEPTTDDTVRGAPPRPPLGAAPLAGPAPRLPAEPRTARVPSVRIGDHVVRLDRPVIVGRRPTLPRVVRGPEPRLVTVRSASGQVSSSHVLVQASGEAAVVEDLRSTNGTVVRPVAGAPFRMPAGGTAVVLTGTVVEIGDGNTVEILSPHLRAAPGDPVPAPPDWP</sequence>
<gene>
    <name evidence="4" type="ORF">GCM10009769_01920</name>
</gene>
<dbReference type="InterPro" id="IPR008984">
    <property type="entry name" value="SMAD_FHA_dom_sf"/>
</dbReference>
<feature type="region of interest" description="Disordered" evidence="2">
    <location>
        <begin position="76"/>
        <end position="116"/>
    </location>
</feature>
<organism evidence="4 5">
    <name type="scientific">Curtobacterium luteum</name>
    <dbReference type="NCBI Taxonomy" id="33881"/>
    <lineage>
        <taxon>Bacteria</taxon>
        <taxon>Bacillati</taxon>
        <taxon>Actinomycetota</taxon>
        <taxon>Actinomycetes</taxon>
        <taxon>Micrococcales</taxon>
        <taxon>Microbacteriaceae</taxon>
        <taxon>Curtobacterium</taxon>
    </lineage>
</organism>
<dbReference type="Proteomes" id="UP000648535">
    <property type="component" value="Unassembled WGS sequence"/>
</dbReference>
<dbReference type="InterPro" id="IPR000253">
    <property type="entry name" value="FHA_dom"/>
</dbReference>
<keyword evidence="1" id="KW-0597">Phosphoprotein</keyword>
<evidence type="ECO:0000259" key="3">
    <source>
        <dbReference type="PROSITE" id="PS50006"/>
    </source>
</evidence>
<dbReference type="AlphaFoldDB" id="A0A8H9G6Y0"/>
<dbReference type="RefSeq" id="WP_204620523.1">
    <property type="nucleotide sequence ID" value="NZ_JAFBCG010000001.1"/>
</dbReference>
<evidence type="ECO:0000313" key="5">
    <source>
        <dbReference type="Proteomes" id="UP000648535"/>
    </source>
</evidence>
<reference evidence="4" key="1">
    <citation type="journal article" date="2014" name="Int. J. Syst. Evol. Microbiol.">
        <title>Complete genome sequence of Corynebacterium casei LMG S-19264T (=DSM 44701T), isolated from a smear-ripened cheese.</title>
        <authorList>
            <consortium name="US DOE Joint Genome Institute (JGI-PGF)"/>
            <person name="Walter F."/>
            <person name="Albersmeier A."/>
            <person name="Kalinowski J."/>
            <person name="Ruckert C."/>
        </authorList>
    </citation>
    <scope>NUCLEOTIDE SEQUENCE</scope>
    <source>
        <strain evidence="4">JCM 1480</strain>
    </source>
</reference>
<feature type="compositionally biased region" description="Acidic residues" evidence="2">
    <location>
        <begin position="27"/>
        <end position="38"/>
    </location>
</feature>
<dbReference type="PROSITE" id="PS50006">
    <property type="entry name" value="FHA_DOMAIN"/>
    <property type="match status" value="1"/>
</dbReference>
<proteinExistence type="predicted"/>
<protein>
    <recommendedName>
        <fullName evidence="3">FHA domain-containing protein</fullName>
    </recommendedName>
</protein>
<comment type="caution">
    <text evidence="4">The sequence shown here is derived from an EMBL/GenBank/DDBJ whole genome shotgun (WGS) entry which is preliminary data.</text>
</comment>
<dbReference type="EMBL" id="BMOI01000001">
    <property type="protein sequence ID" value="GGK87469.1"/>
    <property type="molecule type" value="Genomic_DNA"/>
</dbReference>